<dbReference type="Proteomes" id="UP000032749">
    <property type="component" value="Chromosome"/>
</dbReference>
<dbReference type="STRING" id="698738.OLEAN_C00100"/>
<evidence type="ECO:0000313" key="9">
    <source>
        <dbReference type="EMBL" id="CCK74186.1"/>
    </source>
</evidence>
<feature type="transmembrane region" description="Helical" evidence="6">
    <location>
        <begin position="420"/>
        <end position="441"/>
    </location>
</feature>
<feature type="transmembrane region" description="Helical" evidence="6">
    <location>
        <begin position="123"/>
        <end position="142"/>
    </location>
</feature>
<protein>
    <submittedName>
        <fullName evidence="9">Na+/H+ antiporter, NahC family</fullName>
    </submittedName>
</protein>
<comment type="subcellular location">
    <subcellularLocation>
        <location evidence="1">Cell membrane</location>
        <topology evidence="1">Multi-pass membrane protein</topology>
    </subcellularLocation>
</comment>
<evidence type="ECO:0000256" key="3">
    <source>
        <dbReference type="ARBA" id="ARBA00022692"/>
    </source>
</evidence>
<dbReference type="InterPro" id="IPR052576">
    <property type="entry name" value="AA_Transporter-Related"/>
</dbReference>
<dbReference type="InterPro" id="IPR032813">
    <property type="entry name" value="Na_H_antiport_N"/>
</dbReference>
<dbReference type="PATRIC" id="fig|698738.3.peg.10"/>
<feature type="transmembrane region" description="Helical" evidence="6">
    <location>
        <begin position="149"/>
        <end position="173"/>
    </location>
</feature>
<dbReference type="PANTHER" id="PTHR37821:SF1">
    <property type="entry name" value="AMINO ACID TRANSPORTER YUIF-RELATED"/>
    <property type="match status" value="1"/>
</dbReference>
<evidence type="ECO:0000256" key="4">
    <source>
        <dbReference type="ARBA" id="ARBA00022989"/>
    </source>
</evidence>
<dbReference type="PANTHER" id="PTHR37821">
    <property type="entry name" value="AMINO ACID TRANSPORTER YUIF-RELATED"/>
    <property type="match status" value="1"/>
</dbReference>
<accession>R4YJ84</accession>
<keyword evidence="5 6" id="KW-0472">Membrane</keyword>
<evidence type="ECO:0000256" key="5">
    <source>
        <dbReference type="ARBA" id="ARBA00023136"/>
    </source>
</evidence>
<sequence length="442" mass="46101">MNAVLVAVVLMLVLSVARLHVMLSMIVAAFVGGWIAGMDIETTLKAFNTGIGGGAGIALSYALLGGFAVAISLSGLPHLLAQKILTSIGGEQHQRDSDTFWLRNALLLGLMVIAVSSQNIIPIHIAFIPILVPPLLLVMTRLQLDRRLVACVLTFGLVTPYMFLPIGFGNIYLNDILLANVGSAGLETKGISAMSAMGIPALGMLIGLLIAALYTYRKPRSYDLAAIEQAEHIDQEFSAKSLWVAAAAIVLAFVVQLYLGSMVLGAMAGFLLFSATGVIRWKDSDGVLVDGMKMMASIGFIMIAASGFAEVIKTTGHIDSLVNGASSWLGDNKALAAFLLLMVGLVLTMGIGSSFSTIPIIAAIYVPLCIQLGFSPLAIVALVGTAGALGDAGSPASDSTLGPTAGLNADGQHNHMTDTVIPTFIHFNLPLLAAGWVAAMVL</sequence>
<evidence type="ECO:0000256" key="6">
    <source>
        <dbReference type="SAM" id="Phobius"/>
    </source>
</evidence>
<dbReference type="KEGG" id="oai:OLEAN_C00100"/>
<dbReference type="Pfam" id="PF13726">
    <property type="entry name" value="Na_H_antiport_2"/>
    <property type="match status" value="1"/>
</dbReference>
<evidence type="ECO:0000256" key="2">
    <source>
        <dbReference type="ARBA" id="ARBA00022475"/>
    </source>
</evidence>
<keyword evidence="10" id="KW-1185">Reference proteome</keyword>
<feature type="transmembrane region" description="Helical" evidence="6">
    <location>
        <begin position="237"/>
        <end position="258"/>
    </location>
</feature>
<feature type="transmembrane region" description="Helical" evidence="6">
    <location>
        <begin position="364"/>
        <end position="389"/>
    </location>
</feature>
<feature type="transmembrane region" description="Helical" evidence="6">
    <location>
        <begin position="57"/>
        <end position="80"/>
    </location>
</feature>
<feature type="domain" description="Na+/H+ antiporter NhaC-like C-terminal" evidence="7">
    <location>
        <begin position="152"/>
        <end position="436"/>
    </location>
</feature>
<keyword evidence="4 6" id="KW-1133">Transmembrane helix</keyword>
<organism evidence="9 10">
    <name type="scientific">Oleispira antarctica RB-8</name>
    <dbReference type="NCBI Taxonomy" id="698738"/>
    <lineage>
        <taxon>Bacteria</taxon>
        <taxon>Pseudomonadati</taxon>
        <taxon>Pseudomonadota</taxon>
        <taxon>Gammaproteobacteria</taxon>
        <taxon>Oceanospirillales</taxon>
        <taxon>Oceanospirillaceae</taxon>
        <taxon>Oleispira</taxon>
    </lineage>
</organism>
<reference evidence="9 10" key="1">
    <citation type="journal article" date="2013" name="Nat. Commun.">
        <title>Genome sequence and functional genomic analysis of the oil-degrading bacterium Oleispira antarctica.</title>
        <authorList>
            <person name="Kube M."/>
            <person name="Chernikova T.N."/>
            <person name="Al-Ramahi Y."/>
            <person name="Beloqui A."/>
            <person name="Lopez-Cortez N."/>
            <person name="Guazzaroni M.E."/>
            <person name="Heipieper H.J."/>
            <person name="Klages S."/>
            <person name="Kotsyurbenko O.R."/>
            <person name="Langer I."/>
            <person name="Nechitaylo T.Y."/>
            <person name="Lunsdorf H."/>
            <person name="Fernandez M."/>
            <person name="Juarez S."/>
            <person name="Ciordia S."/>
            <person name="Singer A."/>
            <person name="Kagan O."/>
            <person name="Egorova O."/>
            <person name="Petit P.A."/>
            <person name="Stogios P."/>
            <person name="Kim Y."/>
            <person name="Tchigvintsev A."/>
            <person name="Flick R."/>
            <person name="Denaro R."/>
            <person name="Genovese M."/>
            <person name="Albar J.P."/>
            <person name="Reva O.N."/>
            <person name="Martinez-Gomariz M."/>
            <person name="Tran H."/>
            <person name="Ferrer M."/>
            <person name="Savchenko A."/>
            <person name="Yakunin A.F."/>
            <person name="Yakimov M.M."/>
            <person name="Golyshina O.V."/>
            <person name="Reinhardt R."/>
            <person name="Golyshin P.N."/>
        </authorList>
    </citation>
    <scope>NUCLEOTIDE SEQUENCE [LARGE SCALE GENOMIC DNA]</scope>
</reference>
<dbReference type="HOGENOM" id="CLU_037927_0_0_6"/>
<gene>
    <name evidence="9" type="ORF">OLEAN_C00100</name>
</gene>
<feature type="transmembrane region" description="Helical" evidence="6">
    <location>
        <begin position="193"/>
        <end position="216"/>
    </location>
</feature>
<dbReference type="PRINTS" id="PR00173">
    <property type="entry name" value="EDTRNSPORT"/>
</dbReference>
<dbReference type="InterPro" id="IPR018461">
    <property type="entry name" value="Na/H_Antiport_NhaC-like_C"/>
</dbReference>
<proteinExistence type="predicted"/>
<keyword evidence="3 6" id="KW-0812">Transmembrane</keyword>
<name>R4YJ84_OLEAN</name>
<evidence type="ECO:0000259" key="8">
    <source>
        <dbReference type="Pfam" id="PF13726"/>
    </source>
</evidence>
<feature type="domain" description="Putative Na+/H+ antiporter N-terminal" evidence="8">
    <location>
        <begin position="2"/>
        <end position="86"/>
    </location>
</feature>
<evidence type="ECO:0000259" key="7">
    <source>
        <dbReference type="Pfam" id="PF03553"/>
    </source>
</evidence>
<dbReference type="EMBL" id="FO203512">
    <property type="protein sequence ID" value="CCK74186.1"/>
    <property type="molecule type" value="Genomic_DNA"/>
</dbReference>
<keyword evidence="2" id="KW-1003">Cell membrane</keyword>
<evidence type="ECO:0000313" key="10">
    <source>
        <dbReference type="Proteomes" id="UP000032749"/>
    </source>
</evidence>
<feature type="transmembrane region" description="Helical" evidence="6">
    <location>
        <begin position="334"/>
        <end position="352"/>
    </location>
</feature>
<dbReference type="Pfam" id="PF03553">
    <property type="entry name" value="Na_H_antiporter"/>
    <property type="match status" value="1"/>
</dbReference>
<dbReference type="OrthoDB" id="9772446at2"/>
<evidence type="ECO:0000256" key="1">
    <source>
        <dbReference type="ARBA" id="ARBA00004651"/>
    </source>
</evidence>
<dbReference type="GO" id="GO:0005886">
    <property type="term" value="C:plasma membrane"/>
    <property type="evidence" value="ECO:0007669"/>
    <property type="project" value="UniProtKB-SubCell"/>
</dbReference>
<dbReference type="AlphaFoldDB" id="R4YJ84"/>